<dbReference type="InterPro" id="IPR007412">
    <property type="entry name" value="FlgM"/>
</dbReference>
<comment type="similarity">
    <text evidence="1">Belongs to the FlgM family.</text>
</comment>
<dbReference type="OrthoDB" id="9797114at2"/>
<dbReference type="EMBL" id="CP000252">
    <property type="protein sequence ID" value="ABC77235.1"/>
    <property type="molecule type" value="Genomic_DNA"/>
</dbReference>
<keyword evidence="4" id="KW-1005">Bacterial flagellum biogenesis</keyword>
<dbReference type="eggNOG" id="COG2747">
    <property type="taxonomic scope" value="Bacteria"/>
</dbReference>
<keyword evidence="10" id="KW-0966">Cell projection</keyword>
<feature type="domain" description="Anti-sigma-28 factor FlgM C-terminal" evidence="9">
    <location>
        <begin position="42"/>
        <end position="94"/>
    </location>
</feature>
<dbReference type="KEGG" id="sat:SYN_02814"/>
<sequence length="103" mass="11660">MNINNTKGISAKQIQQYEKNESLMMGKMTQDNRSAISIPQEKVELSDAVKEIQQIKNTVDNIPDVRDDKVTALKNQIDNNTYNVNAEEVAEKMVAEFFLDILG</sequence>
<dbReference type="GO" id="GO:0044781">
    <property type="term" value="P:bacterial-type flagellum organization"/>
    <property type="evidence" value="ECO:0007669"/>
    <property type="project" value="UniProtKB-KW"/>
</dbReference>
<keyword evidence="6" id="KW-0804">Transcription</keyword>
<dbReference type="GO" id="GO:0045892">
    <property type="term" value="P:negative regulation of DNA-templated transcription"/>
    <property type="evidence" value="ECO:0007669"/>
    <property type="project" value="InterPro"/>
</dbReference>
<organism evidence="10 11">
    <name type="scientific">Syntrophus aciditrophicus (strain SB)</name>
    <dbReference type="NCBI Taxonomy" id="56780"/>
    <lineage>
        <taxon>Bacteria</taxon>
        <taxon>Pseudomonadati</taxon>
        <taxon>Thermodesulfobacteriota</taxon>
        <taxon>Syntrophia</taxon>
        <taxon>Syntrophales</taxon>
        <taxon>Syntrophaceae</taxon>
        <taxon>Syntrophus</taxon>
    </lineage>
</organism>
<evidence type="ECO:0000256" key="7">
    <source>
        <dbReference type="ARBA" id="ARBA00024739"/>
    </source>
</evidence>
<evidence type="ECO:0000256" key="1">
    <source>
        <dbReference type="ARBA" id="ARBA00005322"/>
    </source>
</evidence>
<comment type="function">
    <text evidence="7">Responsible for the coupling of flagellin expression to flagellar assembly by preventing expression of the flagellin genes when a component of the middle class of proteins is defective. It negatively regulates flagellar genes by inhibiting the activity of FliA by directly binding to FliA.</text>
</comment>
<protein>
    <recommendedName>
        <fullName evidence="2">Negative regulator of flagellin synthesis</fullName>
    </recommendedName>
    <alternativeName>
        <fullName evidence="8">Anti-sigma-28 factor</fullName>
    </alternativeName>
</protein>
<keyword evidence="11" id="KW-1185">Reference proteome</keyword>
<evidence type="ECO:0000256" key="3">
    <source>
        <dbReference type="ARBA" id="ARBA00022491"/>
    </source>
</evidence>
<evidence type="ECO:0000256" key="2">
    <source>
        <dbReference type="ARBA" id="ARBA00017823"/>
    </source>
</evidence>
<reference evidence="10 11" key="1">
    <citation type="journal article" date="2007" name="Proc. Natl. Acad. Sci. U.S.A.">
        <title>The genome of Syntrophus aciditrophicus: life at the thermodynamic limit of microbial growth.</title>
        <authorList>
            <person name="McInerney M.J."/>
            <person name="Rohlin L."/>
            <person name="Mouttaki H."/>
            <person name="Kim U."/>
            <person name="Krupp R.S."/>
            <person name="Rios-Hernandez L."/>
            <person name="Sieber J."/>
            <person name="Struchtemeyer C.G."/>
            <person name="Bhattacharyya A."/>
            <person name="Campbell J.W."/>
            <person name="Gunsalus R.P."/>
        </authorList>
    </citation>
    <scope>NUCLEOTIDE SEQUENCE [LARGE SCALE GENOMIC DNA]</scope>
    <source>
        <strain evidence="10 11">SB</strain>
    </source>
</reference>
<dbReference type="Proteomes" id="UP000001933">
    <property type="component" value="Chromosome"/>
</dbReference>
<dbReference type="InterPro" id="IPR035890">
    <property type="entry name" value="Anti-sigma-28_factor_FlgM_sf"/>
</dbReference>
<evidence type="ECO:0000313" key="11">
    <source>
        <dbReference type="Proteomes" id="UP000001933"/>
    </source>
</evidence>
<dbReference type="HOGENOM" id="CLU_169011_3_2_7"/>
<proteinExistence type="inferred from homology"/>
<dbReference type="NCBIfam" id="TIGR03824">
    <property type="entry name" value="FlgM_jcvi"/>
    <property type="match status" value="1"/>
</dbReference>
<keyword evidence="10" id="KW-0969">Cilium</keyword>
<keyword evidence="5" id="KW-0805">Transcription regulation</keyword>
<accession>Q2LT27</accession>
<evidence type="ECO:0000256" key="5">
    <source>
        <dbReference type="ARBA" id="ARBA00023015"/>
    </source>
</evidence>
<name>Q2LT27_SYNAS</name>
<dbReference type="RefSeq" id="WP_011417264.1">
    <property type="nucleotide sequence ID" value="NC_007759.1"/>
</dbReference>
<dbReference type="AlphaFoldDB" id="Q2LT27"/>
<dbReference type="SUPFAM" id="SSF101498">
    <property type="entry name" value="Anti-sigma factor FlgM"/>
    <property type="match status" value="1"/>
</dbReference>
<evidence type="ECO:0000259" key="9">
    <source>
        <dbReference type="Pfam" id="PF04316"/>
    </source>
</evidence>
<gene>
    <name evidence="10" type="ORF">SYN_02814</name>
</gene>
<dbReference type="STRING" id="56780.SYN_02814"/>
<evidence type="ECO:0000256" key="6">
    <source>
        <dbReference type="ARBA" id="ARBA00023163"/>
    </source>
</evidence>
<dbReference type="Pfam" id="PF04316">
    <property type="entry name" value="FlgM"/>
    <property type="match status" value="1"/>
</dbReference>
<evidence type="ECO:0000313" key="10">
    <source>
        <dbReference type="EMBL" id="ABC77235.1"/>
    </source>
</evidence>
<dbReference type="InterPro" id="IPR031316">
    <property type="entry name" value="FlgM_C"/>
</dbReference>
<keyword evidence="10" id="KW-0282">Flagellum</keyword>
<evidence type="ECO:0000256" key="8">
    <source>
        <dbReference type="ARBA" id="ARBA00030117"/>
    </source>
</evidence>
<evidence type="ECO:0000256" key="4">
    <source>
        <dbReference type="ARBA" id="ARBA00022795"/>
    </source>
</evidence>
<dbReference type="InParanoid" id="Q2LT27"/>
<keyword evidence="3" id="KW-0678">Repressor</keyword>